<protein>
    <recommendedName>
        <fullName evidence="3">Alpha/beta hydrolase family protein</fullName>
    </recommendedName>
</protein>
<evidence type="ECO:0008006" key="3">
    <source>
        <dbReference type="Google" id="ProtNLM"/>
    </source>
</evidence>
<keyword evidence="2" id="KW-1185">Reference proteome</keyword>
<dbReference type="SUPFAM" id="SSF53474">
    <property type="entry name" value="alpha/beta-Hydrolases"/>
    <property type="match status" value="1"/>
</dbReference>
<dbReference type="OrthoDB" id="358525at2"/>
<proteinExistence type="predicted"/>
<accession>A0A2K4ZD56</accession>
<dbReference type="RefSeq" id="WP_103238503.1">
    <property type="nucleotide sequence ID" value="NZ_JANJZD010000005.1"/>
</dbReference>
<dbReference type="InterPro" id="IPR029058">
    <property type="entry name" value="AB_hydrolase_fold"/>
</dbReference>
<gene>
    <name evidence="1" type="ORF">AMURIS_01095</name>
</gene>
<dbReference type="Proteomes" id="UP000236311">
    <property type="component" value="Unassembled WGS sequence"/>
</dbReference>
<organism evidence="1 2">
    <name type="scientific">Acetatifactor muris</name>
    <dbReference type="NCBI Taxonomy" id="879566"/>
    <lineage>
        <taxon>Bacteria</taxon>
        <taxon>Bacillati</taxon>
        <taxon>Bacillota</taxon>
        <taxon>Clostridia</taxon>
        <taxon>Lachnospirales</taxon>
        <taxon>Lachnospiraceae</taxon>
        <taxon>Acetatifactor</taxon>
    </lineage>
</organism>
<sequence length="104" mass="12258">MEKVILYIHGKNGSYMEVEQYRKNCMGFDMIGIDYQDDVPWVVQDQIRAAYDKACEKYNHIYIIANSIGAYFAMYTLQTCDIEKAFFISPVLDMERLILDMNEF</sequence>
<evidence type="ECO:0000313" key="1">
    <source>
        <dbReference type="EMBL" id="SOY28388.1"/>
    </source>
</evidence>
<dbReference type="Gene3D" id="3.40.50.1820">
    <property type="entry name" value="alpha/beta hydrolase"/>
    <property type="match status" value="1"/>
</dbReference>
<reference evidence="1 2" key="1">
    <citation type="submission" date="2018-01" db="EMBL/GenBank/DDBJ databases">
        <authorList>
            <person name="Gaut B.S."/>
            <person name="Morton B.R."/>
            <person name="Clegg M.T."/>
            <person name="Duvall M.R."/>
        </authorList>
    </citation>
    <scope>NUCLEOTIDE SEQUENCE [LARGE SCALE GENOMIC DNA]</scope>
    <source>
        <strain evidence="1">GP69</strain>
    </source>
</reference>
<name>A0A2K4ZD56_9FIRM</name>
<evidence type="ECO:0000313" key="2">
    <source>
        <dbReference type="Proteomes" id="UP000236311"/>
    </source>
</evidence>
<dbReference type="AlphaFoldDB" id="A0A2K4ZD56"/>
<dbReference type="EMBL" id="OFSM01000005">
    <property type="protein sequence ID" value="SOY28388.1"/>
    <property type="molecule type" value="Genomic_DNA"/>
</dbReference>